<keyword evidence="2" id="KW-1185">Reference proteome</keyword>
<gene>
    <name evidence="1" type="ORF">SBRY_80014</name>
</gene>
<evidence type="ECO:0000313" key="2">
    <source>
        <dbReference type="Proteomes" id="UP001153328"/>
    </source>
</evidence>
<sequence>MHMAMDTALAAAVAEQLPAGYPAPPAAFAALLAAEAAAYALPGTGIEAADLEQAVWLRLLEGDGPPADPAEWTRAAVRAEALAFDVRRRCERPYADQDAGPPPRSAHRGGGVEERVIAADALRAVLAAVRTLPGRCPQLLHALMSGSDPTYREISRELGISQGSLGPLRSRCAGCLRSILNSRVGSPVGRGNAR</sequence>
<reference evidence="1" key="1">
    <citation type="submission" date="2021-06" db="EMBL/GenBank/DDBJ databases">
        <authorList>
            <person name="Arsene-Ploetze F."/>
        </authorList>
    </citation>
    <scope>NUCLEOTIDE SEQUENCE</scope>
    <source>
        <strain evidence="1">SBRY1</strain>
    </source>
</reference>
<dbReference type="InterPro" id="IPR013324">
    <property type="entry name" value="RNA_pol_sigma_r3/r4-like"/>
</dbReference>
<dbReference type="SUPFAM" id="SSF88659">
    <property type="entry name" value="Sigma3 and sigma4 domains of RNA polymerase sigma factors"/>
    <property type="match status" value="1"/>
</dbReference>
<dbReference type="AlphaFoldDB" id="A0A9W4H6Y3"/>
<dbReference type="Proteomes" id="UP001153328">
    <property type="component" value="Unassembled WGS sequence"/>
</dbReference>
<keyword evidence="1" id="KW-0240">DNA-directed RNA polymerase</keyword>
<comment type="caution">
    <text evidence="1">The sequence shown here is derived from an EMBL/GenBank/DDBJ whole genome shotgun (WGS) entry which is preliminary data.</text>
</comment>
<dbReference type="EMBL" id="CAJVAX010000022">
    <property type="protein sequence ID" value="CAG7656616.1"/>
    <property type="molecule type" value="Genomic_DNA"/>
</dbReference>
<protein>
    <submittedName>
        <fullName evidence="1">DNA-directed RNA polymerase specialized sigma subunit, sigma24 family</fullName>
    </submittedName>
</protein>
<organism evidence="1 2">
    <name type="scientific">Actinacidiphila bryophytorum</name>
    <dbReference type="NCBI Taxonomy" id="1436133"/>
    <lineage>
        <taxon>Bacteria</taxon>
        <taxon>Bacillati</taxon>
        <taxon>Actinomycetota</taxon>
        <taxon>Actinomycetes</taxon>
        <taxon>Kitasatosporales</taxon>
        <taxon>Streptomycetaceae</taxon>
        <taxon>Actinacidiphila</taxon>
    </lineage>
</organism>
<accession>A0A9W4H6Y3</accession>
<keyword evidence="1" id="KW-0804">Transcription</keyword>
<proteinExistence type="predicted"/>
<dbReference type="Gene3D" id="1.10.10.10">
    <property type="entry name" value="Winged helix-like DNA-binding domain superfamily/Winged helix DNA-binding domain"/>
    <property type="match status" value="1"/>
</dbReference>
<name>A0A9W4H6Y3_9ACTN</name>
<dbReference type="GO" id="GO:0000428">
    <property type="term" value="C:DNA-directed RNA polymerase complex"/>
    <property type="evidence" value="ECO:0007669"/>
    <property type="project" value="UniProtKB-KW"/>
</dbReference>
<dbReference type="InterPro" id="IPR036388">
    <property type="entry name" value="WH-like_DNA-bd_sf"/>
</dbReference>
<evidence type="ECO:0000313" key="1">
    <source>
        <dbReference type="EMBL" id="CAG7656616.1"/>
    </source>
</evidence>